<dbReference type="Pfam" id="PF01370">
    <property type="entry name" value="Epimerase"/>
    <property type="match status" value="1"/>
</dbReference>
<dbReference type="Proteomes" id="UP000293142">
    <property type="component" value="Unassembled WGS sequence"/>
</dbReference>
<sequence>MAEHFYRLQSRRLPIWSSFIKRERCSMSKVFLIGGPGNISRGTIDYLLERNSDIAVFTRNTAEKHVRQPNIHYYEGSRNDADSLGRALRDFGAQLVIDTICFTLREAEQLYEITRGRIAHLLFISTVDIYGYPLSRLPYRESDDRRPPHGEYANNKWQVEQFYMDKYTTEVFPVTIGRPSLSIGPHFCPMLFRDWGKFAVPRMKANRPILVPGDGNGLMHVGWGYDVGRMAGRIIGDRAAIGKDYTLSTPQCIARDDYISLFTRELKVDPERVYIPSHYIETFAGVNALSPIPHLYRHHMAFSLDKFKHDFPDYEWLPLLHGVKEFIVENEARSAFPDLQIEIIEDRIIAEWKKRLAGW</sequence>
<feature type="domain" description="NAD-dependent epimerase/dehydratase" evidence="1">
    <location>
        <begin position="30"/>
        <end position="237"/>
    </location>
</feature>
<gene>
    <name evidence="2" type="ORF">EYB31_33910</name>
</gene>
<evidence type="ECO:0000259" key="1">
    <source>
        <dbReference type="Pfam" id="PF01370"/>
    </source>
</evidence>
<evidence type="ECO:0000313" key="3">
    <source>
        <dbReference type="Proteomes" id="UP000293142"/>
    </source>
</evidence>
<keyword evidence="3" id="KW-1185">Reference proteome</keyword>
<protein>
    <submittedName>
        <fullName evidence="2">NAD-dependent epimerase/dehydratase family protein</fullName>
    </submittedName>
</protein>
<comment type="caution">
    <text evidence="2">The sequence shown here is derived from an EMBL/GenBank/DDBJ whole genome shotgun (WGS) entry which is preliminary data.</text>
</comment>
<name>A0A4Q9DHG8_9BACL</name>
<accession>A0A4Q9DHG8</accession>
<evidence type="ECO:0000313" key="2">
    <source>
        <dbReference type="EMBL" id="TBL70313.1"/>
    </source>
</evidence>
<organism evidence="2 3">
    <name type="scientific">Paenibacillus thalictri</name>
    <dbReference type="NCBI Taxonomy" id="2527873"/>
    <lineage>
        <taxon>Bacteria</taxon>
        <taxon>Bacillati</taxon>
        <taxon>Bacillota</taxon>
        <taxon>Bacilli</taxon>
        <taxon>Bacillales</taxon>
        <taxon>Paenibacillaceae</taxon>
        <taxon>Paenibacillus</taxon>
    </lineage>
</organism>
<dbReference type="InterPro" id="IPR036291">
    <property type="entry name" value="NAD(P)-bd_dom_sf"/>
</dbReference>
<dbReference type="SUPFAM" id="SSF51735">
    <property type="entry name" value="NAD(P)-binding Rossmann-fold domains"/>
    <property type="match status" value="1"/>
</dbReference>
<proteinExistence type="predicted"/>
<dbReference type="EMBL" id="SIRE01000033">
    <property type="protein sequence ID" value="TBL70313.1"/>
    <property type="molecule type" value="Genomic_DNA"/>
</dbReference>
<dbReference type="AlphaFoldDB" id="A0A4Q9DHG8"/>
<dbReference type="InterPro" id="IPR001509">
    <property type="entry name" value="Epimerase_deHydtase"/>
</dbReference>
<dbReference type="Gene3D" id="3.40.50.720">
    <property type="entry name" value="NAD(P)-binding Rossmann-like Domain"/>
    <property type="match status" value="1"/>
</dbReference>
<reference evidence="2 3" key="1">
    <citation type="submission" date="2019-02" db="EMBL/GenBank/DDBJ databases">
        <title>Paenibacillus sp. nov., isolated from surface-sterilized tissue of Thalictrum simplex L.</title>
        <authorList>
            <person name="Tuo L."/>
        </authorList>
    </citation>
    <scope>NUCLEOTIDE SEQUENCE [LARGE SCALE GENOMIC DNA]</scope>
    <source>
        <strain evidence="2 3">N2SHLJ1</strain>
    </source>
</reference>
<dbReference type="OrthoDB" id="9776016at2"/>